<keyword evidence="1" id="KW-0472">Membrane</keyword>
<feature type="transmembrane region" description="Helical" evidence="1">
    <location>
        <begin position="70"/>
        <end position="89"/>
    </location>
</feature>
<reference evidence="2 3" key="1">
    <citation type="submission" date="2024-07" db="EMBL/GenBank/DDBJ databases">
        <title>Genomic Encyclopedia of Type Strains, Phase V (KMG-V): Genome sequencing to study the core and pangenomes of soil and plant-associated prokaryotes.</title>
        <authorList>
            <person name="Whitman W."/>
        </authorList>
    </citation>
    <scope>NUCLEOTIDE SEQUENCE [LARGE SCALE GENOMIC DNA]</scope>
    <source>
        <strain evidence="2 3">USDA 152</strain>
    </source>
</reference>
<name>A0ABV4FJ69_9BRAD</name>
<organism evidence="2 3">
    <name type="scientific">Bradyrhizobium ottawaense</name>
    <dbReference type="NCBI Taxonomy" id="931866"/>
    <lineage>
        <taxon>Bacteria</taxon>
        <taxon>Pseudomonadati</taxon>
        <taxon>Pseudomonadota</taxon>
        <taxon>Alphaproteobacteria</taxon>
        <taxon>Hyphomicrobiales</taxon>
        <taxon>Nitrobacteraceae</taxon>
        <taxon>Bradyrhizobium</taxon>
    </lineage>
</organism>
<feature type="transmembrane region" description="Helical" evidence="1">
    <location>
        <begin position="146"/>
        <end position="164"/>
    </location>
</feature>
<dbReference type="PANTHER" id="PTHR28026:SF9">
    <property type="entry name" value="2-HYDROXY-PALMITIC ACID DIOXYGENASE MPO1"/>
    <property type="match status" value="1"/>
</dbReference>
<keyword evidence="3" id="KW-1185">Reference proteome</keyword>
<accession>A0ABV4FJ69</accession>
<proteinExistence type="predicted"/>
<evidence type="ECO:0000313" key="3">
    <source>
        <dbReference type="Proteomes" id="UP001565369"/>
    </source>
</evidence>
<dbReference type="EMBL" id="JBGBZJ010000003">
    <property type="protein sequence ID" value="MEY9451618.1"/>
    <property type="molecule type" value="Genomic_DNA"/>
</dbReference>
<keyword evidence="1" id="KW-1133">Transmembrane helix</keyword>
<protein>
    <submittedName>
        <fullName evidence="2">Membrane protein YGL010W</fullName>
    </submittedName>
</protein>
<dbReference type="Pfam" id="PF06127">
    <property type="entry name" value="Mpo1-like"/>
    <property type="match status" value="1"/>
</dbReference>
<feature type="transmembrane region" description="Helical" evidence="1">
    <location>
        <begin position="176"/>
        <end position="200"/>
    </location>
</feature>
<keyword evidence="1" id="KW-0812">Transmembrane</keyword>
<sequence>MKSRSFCSLFGAHKCGFTRQKRRFVHRPVQCYSLCSPFPDPVLHETEMGGYFQRQLAVYVEYHRDPRNTAMHVVGILLLFTGAVMPLTLVRLPLFGFDVSLAVILALPVLIYWLLLDVALGIGILAVSIVLFSVATTVAAQVGTATMWAIFAALVALGLAAQAIGHKVFEGREASLFTFPSHLLLGPMFVMAKLFIALGFRRDLAAILAPLPANSLSTR</sequence>
<dbReference type="PANTHER" id="PTHR28026">
    <property type="entry name" value="DUF962 DOMAIN PROTEIN (AFU_ORTHOLOGUE AFUA_8G05310)"/>
    <property type="match status" value="1"/>
</dbReference>
<dbReference type="RefSeq" id="WP_245283482.1">
    <property type="nucleotide sequence ID" value="NZ_BTIL01000012.1"/>
</dbReference>
<evidence type="ECO:0000313" key="2">
    <source>
        <dbReference type="EMBL" id="MEY9451618.1"/>
    </source>
</evidence>
<gene>
    <name evidence="2" type="ORF">ABIG07_000566</name>
</gene>
<evidence type="ECO:0000256" key="1">
    <source>
        <dbReference type="SAM" id="Phobius"/>
    </source>
</evidence>
<dbReference type="Proteomes" id="UP001565369">
    <property type="component" value="Unassembled WGS sequence"/>
</dbReference>
<dbReference type="InterPro" id="IPR009305">
    <property type="entry name" value="Mpo1-like"/>
</dbReference>
<comment type="caution">
    <text evidence="2">The sequence shown here is derived from an EMBL/GenBank/DDBJ whole genome shotgun (WGS) entry which is preliminary data.</text>
</comment>